<dbReference type="GO" id="GO:0006007">
    <property type="term" value="P:glucose catabolic process"/>
    <property type="evidence" value="ECO:0007669"/>
    <property type="project" value="InterPro"/>
</dbReference>
<feature type="binding site" evidence="12">
    <location>
        <begin position="151"/>
        <end position="152"/>
    </location>
    <ligand>
        <name>substrate</name>
    </ligand>
</feature>
<keyword evidence="8 13" id="KW-0464">Manganese</keyword>
<keyword evidence="9 16" id="KW-0413">Isomerase</keyword>
<evidence type="ECO:0000256" key="1">
    <source>
        <dbReference type="ARBA" id="ARBA00000370"/>
    </source>
</evidence>
<feature type="binding site" evidence="13">
    <location>
        <position position="414"/>
    </location>
    <ligand>
        <name>Mn(2+)</name>
        <dbReference type="ChEBI" id="CHEBI:29035"/>
        <label>1</label>
    </ligand>
</feature>
<dbReference type="EC" id="5.4.2.12" evidence="10"/>
<dbReference type="RefSeq" id="WP_187533256.1">
    <property type="nucleotide sequence ID" value="NZ_CBCSHU010000011.1"/>
</dbReference>
<organism evidence="16 17">
    <name type="scientific">Erysipelothrix inopinata</name>
    <dbReference type="NCBI Taxonomy" id="225084"/>
    <lineage>
        <taxon>Bacteria</taxon>
        <taxon>Bacillati</taxon>
        <taxon>Bacillota</taxon>
        <taxon>Erysipelotrichia</taxon>
        <taxon>Erysipelotrichales</taxon>
        <taxon>Erysipelotrichaceae</taxon>
        <taxon>Erysipelothrix</taxon>
    </lineage>
</organism>
<comment type="similarity">
    <text evidence="5">Belongs to the BPG-independent phosphoglycerate mutase family.</text>
</comment>
<evidence type="ECO:0000256" key="13">
    <source>
        <dbReference type="PIRSR" id="PIRSR001492-3"/>
    </source>
</evidence>
<comment type="pathway">
    <text evidence="4">Carbohydrate degradation; glycolysis; pyruvate from D-glyceraldehyde 3-phosphate: step 3/5.</text>
</comment>
<dbReference type="PANTHER" id="PTHR31637:SF0">
    <property type="entry name" value="2,3-BISPHOSPHOGLYCERATE-INDEPENDENT PHOSPHOGLYCERATE MUTASE"/>
    <property type="match status" value="1"/>
</dbReference>
<sequence>MSKKPVVLVVMDGVGLSDTVEGNAVKQAYTPTLDNLMKTCPNIEIKAHGDAVGLPTDDDMGNSEVGHNALGSGQIYSQGAKLVGESIENNSLFESPTWKWLVEEKSNTLHLIGLLSDGNVHAHIKHVEALIKQAKKDGVKRLALHALQDGRDVEQQSALIYINQVQELMDSLNDDTFEAFFASGGGRMLVTMDRYDADWGMVERGWNTHVLGEGQRFDSAVSAIEHFRNEDPSLSDQYIPAWVVEKDGEAIAPIQDGDAVIFFNFRGDRALEISKAFTTDASFDKFDRVRVPDVKYAGMLQYDGDLKIPEHFLVEPPHIENTLTETLIANNLSSFAISETQKYGHVTYFWNGNKQEKLSSTLETWVEIKGDDVTFDQRPWMKSAEITDEVIKALDSKEYDFIRINFPNGDMVGHTGDMLATIISMESVDLALSRLLPAVKRNEATLIVLADHGNADEMLDKKGNVKTAHSLNPVPFIVYNRDVELKQEGTYGLANVAATVADLLDIEPHQNWLPSLIKK</sequence>
<dbReference type="GO" id="GO:0004619">
    <property type="term" value="F:phosphoglycerate mutase activity"/>
    <property type="evidence" value="ECO:0007669"/>
    <property type="project" value="UniProtKB-UniRule"/>
</dbReference>
<feature type="binding site" evidence="13">
    <location>
        <position position="452"/>
    </location>
    <ligand>
        <name>Mn(2+)</name>
        <dbReference type="ChEBI" id="CHEBI:29035"/>
        <label>2</label>
    </ligand>
</feature>
<protein>
    <recommendedName>
        <fullName evidence="10">2,3-bisphosphoglycerate-independent phosphoglycerate mutase</fullName>
        <ecNumber evidence="10">5.4.2.12</ecNumber>
    </recommendedName>
</protein>
<dbReference type="InterPro" id="IPR017850">
    <property type="entry name" value="Alkaline_phosphatase_core_sf"/>
</dbReference>
<feature type="binding site" evidence="13">
    <location>
        <position position="469"/>
    </location>
    <ligand>
        <name>Mn(2+)</name>
        <dbReference type="ChEBI" id="CHEBI:29035"/>
        <label>1</label>
    </ligand>
</feature>
<keyword evidence="17" id="KW-1185">Reference proteome</keyword>
<dbReference type="NCBIfam" id="TIGR01307">
    <property type="entry name" value="pgm_bpd_ind"/>
    <property type="match status" value="1"/>
</dbReference>
<feature type="domain" description="Metalloenzyme" evidence="14">
    <location>
        <begin position="4"/>
        <end position="507"/>
    </location>
</feature>
<dbReference type="Pfam" id="PF01676">
    <property type="entry name" value="Metalloenzyme"/>
    <property type="match status" value="1"/>
</dbReference>
<dbReference type="SUPFAM" id="SSF64158">
    <property type="entry name" value="2,3-Bisphosphoglycerate-independent phosphoglycerate mutase, substrate-binding domain"/>
    <property type="match status" value="1"/>
</dbReference>
<feature type="domain" description="BPG-independent PGAM N-terminal" evidence="15">
    <location>
        <begin position="85"/>
        <end position="303"/>
    </location>
</feature>
<evidence type="ECO:0000256" key="7">
    <source>
        <dbReference type="ARBA" id="ARBA00023152"/>
    </source>
</evidence>
<evidence type="ECO:0000256" key="4">
    <source>
        <dbReference type="ARBA" id="ARBA00004798"/>
    </source>
</evidence>
<evidence type="ECO:0000256" key="8">
    <source>
        <dbReference type="ARBA" id="ARBA00023211"/>
    </source>
</evidence>
<evidence type="ECO:0000256" key="9">
    <source>
        <dbReference type="ARBA" id="ARBA00023235"/>
    </source>
</evidence>
<feature type="binding site" evidence="13">
    <location>
        <position position="410"/>
    </location>
    <ligand>
        <name>Mn(2+)</name>
        <dbReference type="ChEBI" id="CHEBI:29035"/>
        <label>1</label>
    </ligand>
</feature>
<dbReference type="GO" id="GO:0006096">
    <property type="term" value="P:glycolytic process"/>
    <property type="evidence" value="ECO:0007669"/>
    <property type="project" value="UniProtKB-UniRule"/>
</dbReference>
<name>A0A7G9RWZ9_9FIRM</name>
<evidence type="ECO:0000313" key="17">
    <source>
        <dbReference type="Proteomes" id="UP000515928"/>
    </source>
</evidence>
<dbReference type="InterPro" id="IPR011258">
    <property type="entry name" value="BPG-indep_PGM_N"/>
</dbReference>
<dbReference type="InterPro" id="IPR036646">
    <property type="entry name" value="PGAM_B_sf"/>
</dbReference>
<evidence type="ECO:0000259" key="14">
    <source>
        <dbReference type="Pfam" id="PF01676"/>
    </source>
</evidence>
<dbReference type="Gene3D" id="3.40.720.10">
    <property type="entry name" value="Alkaline Phosphatase, subunit A"/>
    <property type="match status" value="1"/>
</dbReference>
<dbReference type="AlphaFoldDB" id="A0A7G9RWZ9"/>
<feature type="binding site" evidence="12">
    <location>
        <begin position="266"/>
        <end position="269"/>
    </location>
    <ligand>
        <name>substrate</name>
    </ligand>
</feature>
<evidence type="ECO:0000256" key="2">
    <source>
        <dbReference type="ARBA" id="ARBA00001936"/>
    </source>
</evidence>
<proteinExistence type="inferred from homology"/>
<evidence type="ECO:0000256" key="6">
    <source>
        <dbReference type="ARBA" id="ARBA00022723"/>
    </source>
</evidence>
<evidence type="ECO:0000256" key="11">
    <source>
        <dbReference type="PIRSR" id="PIRSR001492-1"/>
    </source>
</evidence>
<evidence type="ECO:0000256" key="12">
    <source>
        <dbReference type="PIRSR" id="PIRSR001492-2"/>
    </source>
</evidence>
<dbReference type="SUPFAM" id="SSF53649">
    <property type="entry name" value="Alkaline phosphatase-like"/>
    <property type="match status" value="1"/>
</dbReference>
<dbReference type="PIRSF" id="PIRSF001492">
    <property type="entry name" value="IPGAM"/>
    <property type="match status" value="1"/>
</dbReference>
<dbReference type="Pfam" id="PF06415">
    <property type="entry name" value="iPGM_N"/>
    <property type="match status" value="1"/>
</dbReference>
<dbReference type="InterPro" id="IPR006124">
    <property type="entry name" value="Metalloenzyme"/>
</dbReference>
<feature type="binding site" evidence="13">
    <location>
        <position position="12"/>
    </location>
    <ligand>
        <name>Mn(2+)</name>
        <dbReference type="ChEBI" id="CHEBI:29035"/>
        <label>2</label>
    </ligand>
</feature>
<accession>A0A7G9RWZ9</accession>
<feature type="binding site" evidence="13">
    <location>
        <position position="63"/>
    </location>
    <ligand>
        <name>Mn(2+)</name>
        <dbReference type="ChEBI" id="CHEBI:29035"/>
        <label>2</label>
    </ligand>
</feature>
<dbReference type="CDD" id="cd16010">
    <property type="entry name" value="iPGM"/>
    <property type="match status" value="1"/>
</dbReference>
<comment type="function">
    <text evidence="3">Catalyzes the interconversion of 2-phosphoglycerate and 3-phosphoglycerate.</text>
</comment>
<dbReference type="UniPathway" id="UPA00109">
    <property type="reaction ID" value="UER00186"/>
</dbReference>
<comment type="catalytic activity">
    <reaction evidence="1">
        <text>(2R)-2-phosphoglycerate = (2R)-3-phosphoglycerate</text>
        <dbReference type="Rhea" id="RHEA:15901"/>
        <dbReference type="ChEBI" id="CHEBI:58272"/>
        <dbReference type="ChEBI" id="CHEBI:58289"/>
        <dbReference type="EC" id="5.4.2.12"/>
    </reaction>
</comment>
<comment type="cofactor">
    <cofactor evidence="2">
        <name>Mn(2+)</name>
        <dbReference type="ChEBI" id="CHEBI:29035"/>
    </cofactor>
</comment>
<dbReference type="GO" id="GO:0030145">
    <property type="term" value="F:manganese ion binding"/>
    <property type="evidence" value="ECO:0007669"/>
    <property type="project" value="InterPro"/>
</dbReference>
<evidence type="ECO:0000256" key="10">
    <source>
        <dbReference type="NCBIfam" id="TIGR01307"/>
    </source>
</evidence>
<evidence type="ECO:0000313" key="16">
    <source>
        <dbReference type="EMBL" id="QNN60124.1"/>
    </source>
</evidence>
<evidence type="ECO:0000259" key="15">
    <source>
        <dbReference type="Pfam" id="PF06415"/>
    </source>
</evidence>
<feature type="active site" description="Phosphoserine intermediate" evidence="11">
    <location>
        <position position="63"/>
    </location>
</feature>
<evidence type="ECO:0000256" key="5">
    <source>
        <dbReference type="ARBA" id="ARBA00008819"/>
    </source>
</evidence>
<feature type="binding site" evidence="13">
    <location>
        <position position="451"/>
    </location>
    <ligand>
        <name>Mn(2+)</name>
        <dbReference type="ChEBI" id="CHEBI:29035"/>
        <label>2</label>
    </ligand>
</feature>
<dbReference type="Proteomes" id="UP000515928">
    <property type="component" value="Chromosome"/>
</dbReference>
<feature type="binding site" evidence="12">
    <location>
        <position position="121"/>
    </location>
    <ligand>
        <name>substrate</name>
    </ligand>
</feature>
<evidence type="ECO:0000256" key="3">
    <source>
        <dbReference type="ARBA" id="ARBA00002315"/>
    </source>
</evidence>
<dbReference type="InterPro" id="IPR005995">
    <property type="entry name" value="Pgm_bpd_ind"/>
</dbReference>
<keyword evidence="6 13" id="KW-0479">Metal-binding</keyword>
<keyword evidence="7" id="KW-0324">Glycolysis</keyword>
<dbReference type="FunFam" id="3.40.1450.10:FF:000002">
    <property type="entry name" value="2,3-bisphosphoglycerate-independent phosphoglycerate mutase"/>
    <property type="match status" value="1"/>
</dbReference>
<dbReference type="PANTHER" id="PTHR31637">
    <property type="entry name" value="2,3-BISPHOSPHOGLYCERATE-INDEPENDENT PHOSPHOGLYCERATE MUTASE"/>
    <property type="match status" value="1"/>
</dbReference>
<feature type="binding site" evidence="12">
    <location>
        <position position="194"/>
    </location>
    <ligand>
        <name>substrate</name>
    </ligand>
</feature>
<dbReference type="Gene3D" id="3.40.1450.10">
    <property type="entry name" value="BPG-independent phosphoglycerate mutase, domain B"/>
    <property type="match status" value="1"/>
</dbReference>
<reference evidence="16 17" key="1">
    <citation type="submission" date="2020-08" db="EMBL/GenBank/DDBJ databases">
        <title>Genome sequence of Erysipelothrix inopinata DSM 15511T.</title>
        <authorList>
            <person name="Hyun D.-W."/>
            <person name="Bae J.-W."/>
        </authorList>
    </citation>
    <scope>NUCLEOTIDE SEQUENCE [LARGE SCALE GENOMIC DNA]</scope>
    <source>
        <strain evidence="16 17">DSM 15511</strain>
    </source>
</reference>
<feature type="binding site" evidence="12">
    <location>
        <position position="187"/>
    </location>
    <ligand>
        <name>substrate</name>
    </ligand>
</feature>
<gene>
    <name evidence="16" type="ORF">H9L01_07040</name>
</gene>
<feature type="binding site" evidence="12">
    <location>
        <position position="342"/>
    </location>
    <ligand>
        <name>substrate</name>
    </ligand>
</feature>
<dbReference type="KEGG" id="eio:H9L01_07040"/>
<dbReference type="GO" id="GO:0005737">
    <property type="term" value="C:cytoplasm"/>
    <property type="evidence" value="ECO:0007669"/>
    <property type="project" value="InterPro"/>
</dbReference>
<dbReference type="EMBL" id="CP060715">
    <property type="protein sequence ID" value="QNN60124.1"/>
    <property type="molecule type" value="Genomic_DNA"/>
</dbReference>